<dbReference type="Gene3D" id="3.40.50.150">
    <property type="entry name" value="Vaccinia Virus protein VP39"/>
    <property type="match status" value="1"/>
</dbReference>
<feature type="binding site" evidence="11">
    <location>
        <position position="313"/>
    </location>
    <ligand>
        <name>S-adenosyl-L-methionine</name>
        <dbReference type="ChEBI" id="CHEBI:59789"/>
    </ligand>
</feature>
<dbReference type="InterPro" id="IPR025792">
    <property type="entry name" value="tRNA_Gua_MeTrfase_euk"/>
</dbReference>
<evidence type="ECO:0000256" key="10">
    <source>
        <dbReference type="ARBA" id="ARBA00047783"/>
    </source>
</evidence>
<comment type="similarity">
    <text evidence="1">Belongs to the class I-like SAM-binding methyltransferase superfamily. TRM5/TYW2 family.</text>
</comment>
<evidence type="ECO:0000256" key="9">
    <source>
        <dbReference type="ARBA" id="ARBA00045951"/>
    </source>
</evidence>
<dbReference type="InterPro" id="IPR056744">
    <property type="entry name" value="TRM5/TYW2-like_N"/>
</dbReference>
<feature type="domain" description="SAM-dependent methyltransferase TRM5/TYW2-type" evidence="13">
    <location>
        <begin position="132"/>
        <end position="400"/>
    </location>
</feature>
<feature type="compositionally biased region" description="Polar residues" evidence="12">
    <location>
        <begin position="438"/>
        <end position="450"/>
    </location>
</feature>
<dbReference type="SUPFAM" id="SSF53335">
    <property type="entry name" value="S-adenosyl-L-methionine-dependent methyltransferases"/>
    <property type="match status" value="1"/>
</dbReference>
<dbReference type="EnsemblMetazoa" id="XM_022790196">
    <property type="protein sequence ID" value="XP_022645931"/>
    <property type="gene ID" value="LOC111243900"/>
</dbReference>
<evidence type="ECO:0000256" key="4">
    <source>
        <dbReference type="ARBA" id="ARBA00022679"/>
    </source>
</evidence>
<dbReference type="EC" id="2.1.1.228" evidence="11"/>
<dbReference type="KEGG" id="vde:111243900"/>
<keyword evidence="4 11" id="KW-0808">Transferase</keyword>
<keyword evidence="6 11" id="KW-0819">tRNA processing</keyword>
<dbReference type="Proteomes" id="UP000594260">
    <property type="component" value="Unplaced"/>
</dbReference>
<dbReference type="Pfam" id="PF02475">
    <property type="entry name" value="TRM5-TYW2_MTfase"/>
    <property type="match status" value="1"/>
</dbReference>
<dbReference type="GeneID" id="111243900"/>
<name>A0A7M7M9J5_VARDE</name>
<dbReference type="FunCoup" id="A0A7M7M9J5">
    <property type="interactions" value="1036"/>
</dbReference>
<dbReference type="HAMAP" id="MF_03152">
    <property type="entry name" value="TRM5"/>
    <property type="match status" value="1"/>
</dbReference>
<evidence type="ECO:0000313" key="14">
    <source>
        <dbReference type="EnsemblMetazoa" id="XP_022645931"/>
    </source>
</evidence>
<dbReference type="PROSITE" id="PS51684">
    <property type="entry name" value="SAM_MT_TRM5_TYW2"/>
    <property type="match status" value="1"/>
</dbReference>
<evidence type="ECO:0000313" key="15">
    <source>
        <dbReference type="Proteomes" id="UP000594260"/>
    </source>
</evidence>
<evidence type="ECO:0000256" key="6">
    <source>
        <dbReference type="ARBA" id="ARBA00022694"/>
    </source>
</evidence>
<evidence type="ECO:0000256" key="2">
    <source>
        <dbReference type="ARBA" id="ARBA00022490"/>
    </source>
</evidence>
<keyword evidence="2 11" id="KW-0963">Cytoplasm</keyword>
<evidence type="ECO:0000256" key="5">
    <source>
        <dbReference type="ARBA" id="ARBA00022691"/>
    </source>
</evidence>
<dbReference type="PANTHER" id="PTHR23245:SF36">
    <property type="entry name" value="TRNA (GUANINE(37)-N1)-METHYLTRANSFERASE"/>
    <property type="match status" value="1"/>
</dbReference>
<accession>A0A7M7M9J5</accession>
<evidence type="ECO:0000259" key="13">
    <source>
        <dbReference type="PROSITE" id="PS51684"/>
    </source>
</evidence>
<protein>
    <recommendedName>
        <fullName evidence="11">tRNA (guanine(37)-N1)-methyltransferase</fullName>
        <ecNumber evidence="11">2.1.1.228</ecNumber>
    </recommendedName>
    <alternativeName>
        <fullName evidence="11">M1G-methyltransferase</fullName>
    </alternativeName>
    <alternativeName>
        <fullName evidence="11">tRNA [GM37] methyltransferase</fullName>
    </alternativeName>
    <alternativeName>
        <fullName evidence="11">tRNA methyltransferase 5 homolog</fullName>
    </alternativeName>
</protein>
<evidence type="ECO:0000256" key="12">
    <source>
        <dbReference type="SAM" id="MobiDB-lite"/>
    </source>
</evidence>
<feature type="binding site" evidence="11">
    <location>
        <begin position="259"/>
        <end position="260"/>
    </location>
    <ligand>
        <name>S-adenosyl-L-methionine</name>
        <dbReference type="ChEBI" id="CHEBI:59789"/>
    </ligand>
</feature>
<dbReference type="PANTHER" id="PTHR23245">
    <property type="entry name" value="TRNA METHYLTRANSFERASE"/>
    <property type="match status" value="1"/>
</dbReference>
<keyword evidence="8 11" id="KW-0539">Nucleus</keyword>
<comment type="function">
    <text evidence="11">Specifically methylates the N1 position of guanosine-37 in various cytoplasmic and mitochondrial tRNAs. Methylation is not dependent on the nature of the nucleoside 5' of the target nucleoside. This is the first step in the biosynthesis of wybutosine (yW), a modified base adjacent to the anticodon of tRNAs and required for accurate decoding.</text>
</comment>
<evidence type="ECO:0000256" key="3">
    <source>
        <dbReference type="ARBA" id="ARBA00022603"/>
    </source>
</evidence>
<dbReference type="Pfam" id="PF25133">
    <property type="entry name" value="TYW2_N_2"/>
    <property type="match status" value="1"/>
</dbReference>
<reference evidence="14" key="1">
    <citation type="submission" date="2021-01" db="UniProtKB">
        <authorList>
            <consortium name="EnsemblMetazoa"/>
        </authorList>
    </citation>
    <scope>IDENTIFICATION</scope>
</reference>
<feature type="compositionally biased region" description="Basic and acidic residues" evidence="12">
    <location>
        <begin position="452"/>
        <end position="465"/>
    </location>
</feature>
<sequence length="465" mass="51646">MFRACRSLPPSKMYKKISPPDAVIGMTELDRDKFNAKFSVPCTTVTDPSSFNDILEKMKQLFLKVANFKPVQELPDGGRRIIFDSEKLNDHIIRQYEIQPTEIDLGYDNFPADVILKKVLSKATGGTGGAGFSIVGHILHLNLREHLLPYKKVIGQVLLDKTKNIQIVVNKTAEIQNEFRNFNFEILAGEGSTIARVKENGCVYEFDFSKVYWNPRLSTEHDRITKLLSRNSILFDVFAGVGPFTMPAAKKGCTIYANDLNPDSYEYLVKNLKRNKIEHRVEAFKLDGREFLRQVLVSKAALYLGQDIHITMNLPAVALEFLDVFPTLKLPAGCVLKIHCYCFVRSDCKRTATTWSLVRKHLGVKLGVALPFQLDEDKAHFVRSVAPGKDMVRASFVLKYITKKSATTTGANIGASSTECPADHGGSASGSHGITAGNAVSTETSSTDETGPSEKKKMKTSDDVK</sequence>
<dbReference type="GO" id="GO:0070901">
    <property type="term" value="P:mitochondrial tRNA methylation"/>
    <property type="evidence" value="ECO:0007669"/>
    <property type="project" value="TreeGrafter"/>
</dbReference>
<keyword evidence="3 11" id="KW-0489">Methyltransferase</keyword>
<comment type="subcellular location">
    <subcellularLocation>
        <location evidence="11">Mitochondrion matrix</location>
    </subcellularLocation>
    <subcellularLocation>
        <location evidence="11">Nucleus</location>
    </subcellularLocation>
    <subcellularLocation>
        <location evidence="11">Cytoplasm</location>
    </subcellularLocation>
    <text evidence="11">Predominantly in the mitochondria and in the nucleus.</text>
</comment>
<feature type="compositionally biased region" description="Low complexity" evidence="12">
    <location>
        <begin position="423"/>
        <end position="437"/>
    </location>
</feature>
<comment type="subunit">
    <text evidence="11">Monomer.</text>
</comment>
<comment type="catalytic activity">
    <reaction evidence="10 11">
        <text>guanosine(37) in tRNA + S-adenosyl-L-methionine = N(1)-methylguanosine(37) in tRNA + S-adenosyl-L-homocysteine + H(+)</text>
        <dbReference type="Rhea" id="RHEA:36899"/>
        <dbReference type="Rhea" id="RHEA-COMP:10145"/>
        <dbReference type="Rhea" id="RHEA-COMP:10147"/>
        <dbReference type="ChEBI" id="CHEBI:15378"/>
        <dbReference type="ChEBI" id="CHEBI:57856"/>
        <dbReference type="ChEBI" id="CHEBI:59789"/>
        <dbReference type="ChEBI" id="CHEBI:73542"/>
        <dbReference type="ChEBI" id="CHEBI:74269"/>
        <dbReference type="EC" id="2.1.1.228"/>
    </reaction>
</comment>
<dbReference type="InterPro" id="IPR056743">
    <property type="entry name" value="TRM5-TYW2-like_MTfase"/>
</dbReference>
<dbReference type="FunFam" id="3.30.300.110:FF:000001">
    <property type="entry name" value="tRNA (guanine(37)-N1)-methyltransferase"/>
    <property type="match status" value="1"/>
</dbReference>
<dbReference type="GO" id="GO:0052906">
    <property type="term" value="F:tRNA (guanine(37)-N1)-methyltransferase activity"/>
    <property type="evidence" value="ECO:0007669"/>
    <property type="project" value="UniProtKB-UniRule"/>
</dbReference>
<dbReference type="InterPro" id="IPR029063">
    <property type="entry name" value="SAM-dependent_MTases_sf"/>
</dbReference>
<dbReference type="InParanoid" id="A0A7M7M9J5"/>
<feature type="binding site" evidence="11">
    <location>
        <begin position="287"/>
        <end position="288"/>
    </location>
    <ligand>
        <name>S-adenosyl-L-methionine</name>
        <dbReference type="ChEBI" id="CHEBI:59789"/>
    </ligand>
</feature>
<feature type="binding site" evidence="11">
    <location>
        <position position="221"/>
    </location>
    <ligand>
        <name>S-adenosyl-L-methionine</name>
        <dbReference type="ChEBI" id="CHEBI:59789"/>
    </ligand>
</feature>
<dbReference type="OrthoDB" id="6416727at2759"/>
<keyword evidence="5 11" id="KW-0949">S-adenosyl-L-methionine</keyword>
<dbReference type="Gene3D" id="3.30.300.110">
    <property type="entry name" value="Met-10+ protein-like domains"/>
    <property type="match status" value="1"/>
</dbReference>
<organism evidence="14 15">
    <name type="scientific">Varroa destructor</name>
    <name type="common">Honeybee mite</name>
    <dbReference type="NCBI Taxonomy" id="109461"/>
    <lineage>
        <taxon>Eukaryota</taxon>
        <taxon>Metazoa</taxon>
        <taxon>Ecdysozoa</taxon>
        <taxon>Arthropoda</taxon>
        <taxon>Chelicerata</taxon>
        <taxon>Arachnida</taxon>
        <taxon>Acari</taxon>
        <taxon>Parasitiformes</taxon>
        <taxon>Mesostigmata</taxon>
        <taxon>Gamasina</taxon>
        <taxon>Dermanyssoidea</taxon>
        <taxon>Varroidae</taxon>
        <taxon>Varroa</taxon>
    </lineage>
</organism>
<keyword evidence="15" id="KW-1185">Reference proteome</keyword>
<evidence type="ECO:0000256" key="1">
    <source>
        <dbReference type="ARBA" id="ARBA00009775"/>
    </source>
</evidence>
<evidence type="ECO:0000256" key="11">
    <source>
        <dbReference type="HAMAP-Rule" id="MF_03152"/>
    </source>
</evidence>
<proteinExistence type="inferred from homology"/>
<keyword evidence="7 11" id="KW-0496">Mitochondrion</keyword>
<feature type="region of interest" description="Disordered" evidence="12">
    <location>
        <begin position="419"/>
        <end position="465"/>
    </location>
</feature>
<dbReference type="GO" id="GO:0002939">
    <property type="term" value="P:tRNA N1-guanine methylation"/>
    <property type="evidence" value="ECO:0007669"/>
    <property type="project" value="TreeGrafter"/>
</dbReference>
<dbReference type="GO" id="GO:0005634">
    <property type="term" value="C:nucleus"/>
    <property type="evidence" value="ECO:0007669"/>
    <property type="project" value="UniProtKB-SubCell"/>
</dbReference>
<dbReference type="AlphaFoldDB" id="A0A7M7M9J5"/>
<evidence type="ECO:0000256" key="8">
    <source>
        <dbReference type="ARBA" id="ARBA00023242"/>
    </source>
</evidence>
<dbReference type="GO" id="GO:0005759">
    <property type="term" value="C:mitochondrial matrix"/>
    <property type="evidence" value="ECO:0007669"/>
    <property type="project" value="UniProtKB-SubCell"/>
</dbReference>
<comment type="function">
    <text evidence="9">Involved in mitochondrial tRNA methylation. Specifically methylates the N1 position of guanosine-37 in various tRNAs. Methylation is not dependent on the nature of the nucleoside 5' of the target nucleoside. This is the first step in the biosynthesis of wybutosine (yW), a modified base adjacent to the anticodon of tRNAs and required for accurate decoding.</text>
</comment>
<dbReference type="CDD" id="cd02440">
    <property type="entry name" value="AdoMet_MTases"/>
    <property type="match status" value="1"/>
</dbReference>
<comment type="similarity">
    <text evidence="11">Belongs to the TRM5 / TYW2 family.</text>
</comment>
<dbReference type="OMA" id="NWRYDEI"/>
<dbReference type="RefSeq" id="XP_022645931.1">
    <property type="nucleotide sequence ID" value="XM_022790196.1"/>
</dbReference>
<evidence type="ECO:0000256" key="7">
    <source>
        <dbReference type="ARBA" id="ARBA00023128"/>
    </source>
</evidence>
<dbReference type="InterPro" id="IPR030382">
    <property type="entry name" value="MeTrfase_TRM5/TYW2"/>
</dbReference>